<evidence type="ECO:0000313" key="2">
    <source>
        <dbReference type="Proteomes" id="UP001242045"/>
    </source>
</evidence>
<reference evidence="1" key="1">
    <citation type="submission" date="2023-07" db="EMBL/GenBank/DDBJ databases">
        <title>Sorghum-associated microbial communities from plants grown in Nebraska, USA.</title>
        <authorList>
            <person name="Schachtman D."/>
        </authorList>
    </citation>
    <scope>NUCLEOTIDE SEQUENCE</scope>
    <source>
        <strain evidence="1">DS3754</strain>
    </source>
</reference>
<dbReference type="SUPFAM" id="SSF54637">
    <property type="entry name" value="Thioesterase/thiol ester dehydrase-isomerase"/>
    <property type="match status" value="1"/>
</dbReference>
<gene>
    <name evidence="1" type="ORF">J2W31_002195</name>
</gene>
<organism evidence="1 2">
    <name type="scientific">Variovorax boronicumulans</name>
    <dbReference type="NCBI Taxonomy" id="436515"/>
    <lineage>
        <taxon>Bacteria</taxon>
        <taxon>Pseudomonadati</taxon>
        <taxon>Pseudomonadota</taxon>
        <taxon>Betaproteobacteria</taxon>
        <taxon>Burkholderiales</taxon>
        <taxon>Comamonadaceae</taxon>
        <taxon>Variovorax</taxon>
    </lineage>
</organism>
<dbReference type="InterPro" id="IPR050563">
    <property type="entry name" value="4-hydroxybenzoyl-CoA_TE"/>
</dbReference>
<comment type="caution">
    <text evidence="1">The sequence shown here is derived from an EMBL/GenBank/DDBJ whole genome shotgun (WGS) entry which is preliminary data.</text>
</comment>
<protein>
    <submittedName>
        <fullName evidence="1">4-hydroxybenzoyl-CoA thioesterase</fullName>
        <ecNumber evidence="1">3.1.2.23</ecNumber>
    </submittedName>
</protein>
<dbReference type="Pfam" id="PF13279">
    <property type="entry name" value="4HBT_2"/>
    <property type="match status" value="1"/>
</dbReference>
<sequence>MSDATHVDLAAPSAEFRRPRLIRFSDCDPAGIVFYPQYFVMLNGLVEDWVNEGLGLSYHGLVAERSIGLPTVKLEVDFRAVSRMGDQVMLGLAVERLGSRSMTLAVRCFGAESGEVRMQMTQVIVTTSLETHRAVAIPDDMRAAILRDAPALAS</sequence>
<dbReference type="AlphaFoldDB" id="A0AAW8CXY0"/>
<dbReference type="Gene3D" id="3.10.129.10">
    <property type="entry name" value="Hotdog Thioesterase"/>
    <property type="match status" value="1"/>
</dbReference>
<dbReference type="PANTHER" id="PTHR31793:SF24">
    <property type="entry name" value="LONG-CHAIN ACYL-COA THIOESTERASE FADM"/>
    <property type="match status" value="1"/>
</dbReference>
<accession>A0AAW8CXY0</accession>
<dbReference type="Proteomes" id="UP001242045">
    <property type="component" value="Unassembled WGS sequence"/>
</dbReference>
<dbReference type="EMBL" id="JAUSRD010000004">
    <property type="protein sequence ID" value="MDP9893084.1"/>
    <property type="molecule type" value="Genomic_DNA"/>
</dbReference>
<dbReference type="GO" id="GO:0018739">
    <property type="term" value="F:4-hydroxybenzoyl-CoA thioesterase activity"/>
    <property type="evidence" value="ECO:0007669"/>
    <property type="project" value="UniProtKB-EC"/>
</dbReference>
<dbReference type="GO" id="GO:0047617">
    <property type="term" value="F:fatty acyl-CoA hydrolase activity"/>
    <property type="evidence" value="ECO:0007669"/>
    <property type="project" value="TreeGrafter"/>
</dbReference>
<dbReference type="InterPro" id="IPR029069">
    <property type="entry name" value="HotDog_dom_sf"/>
</dbReference>
<dbReference type="CDD" id="cd00586">
    <property type="entry name" value="4HBT"/>
    <property type="match status" value="1"/>
</dbReference>
<dbReference type="EC" id="3.1.2.23" evidence="1"/>
<keyword evidence="1" id="KW-0378">Hydrolase</keyword>
<dbReference type="RefSeq" id="WP_307684768.1">
    <property type="nucleotide sequence ID" value="NZ_JAUSRD010000004.1"/>
</dbReference>
<proteinExistence type="predicted"/>
<name>A0AAW8CXY0_9BURK</name>
<dbReference type="PANTHER" id="PTHR31793">
    <property type="entry name" value="4-HYDROXYBENZOYL-COA THIOESTERASE FAMILY MEMBER"/>
    <property type="match status" value="1"/>
</dbReference>
<evidence type="ECO:0000313" key="1">
    <source>
        <dbReference type="EMBL" id="MDP9893084.1"/>
    </source>
</evidence>